<dbReference type="EMBL" id="VSSQ01129028">
    <property type="protein sequence ID" value="MPN57474.1"/>
    <property type="molecule type" value="Genomic_DNA"/>
</dbReference>
<reference evidence="2" key="1">
    <citation type="submission" date="2019-08" db="EMBL/GenBank/DDBJ databases">
        <authorList>
            <person name="Kucharzyk K."/>
            <person name="Murdoch R.W."/>
            <person name="Higgins S."/>
            <person name="Loffler F."/>
        </authorList>
    </citation>
    <scope>NUCLEOTIDE SEQUENCE</scope>
</reference>
<comment type="caution">
    <text evidence="2">The sequence shown here is derived from an EMBL/GenBank/DDBJ whole genome shotgun (WGS) entry which is preliminary data.</text>
</comment>
<sequence>MRRVMEFKELRFSLEDILGLLTQQRKFNLAQEHDVEAYLLLLRGQKTRLKKQLEEADEQESLLNQLERELTSASSGPQTHKV</sequence>
<name>A0A645JAI0_9ZZZZ</name>
<accession>A0A645JAI0</accession>
<protein>
    <submittedName>
        <fullName evidence="2">Uncharacterized protein</fullName>
    </submittedName>
</protein>
<evidence type="ECO:0000313" key="2">
    <source>
        <dbReference type="EMBL" id="MPN57474.1"/>
    </source>
</evidence>
<proteinExistence type="predicted"/>
<feature type="coiled-coil region" evidence="1">
    <location>
        <begin position="39"/>
        <end position="76"/>
    </location>
</feature>
<evidence type="ECO:0000256" key="1">
    <source>
        <dbReference type="SAM" id="Coils"/>
    </source>
</evidence>
<organism evidence="2">
    <name type="scientific">bioreactor metagenome</name>
    <dbReference type="NCBI Taxonomy" id="1076179"/>
    <lineage>
        <taxon>unclassified sequences</taxon>
        <taxon>metagenomes</taxon>
        <taxon>ecological metagenomes</taxon>
    </lineage>
</organism>
<dbReference type="AlphaFoldDB" id="A0A645JAI0"/>
<keyword evidence="1" id="KW-0175">Coiled coil</keyword>
<gene>
    <name evidence="2" type="ORF">SDC9_205168</name>
</gene>